<comment type="caution">
    <text evidence="3">The sequence shown here is derived from an EMBL/GenBank/DDBJ whole genome shotgun (WGS) entry which is preliminary data.</text>
</comment>
<dbReference type="SUPFAM" id="SSF55073">
    <property type="entry name" value="Nucleotide cyclase"/>
    <property type="match status" value="1"/>
</dbReference>
<dbReference type="PROSITE" id="PS50125">
    <property type="entry name" value="GUANYLATE_CYCLASE_2"/>
    <property type="match status" value="1"/>
</dbReference>
<dbReference type="Gene3D" id="3.30.70.1230">
    <property type="entry name" value="Nucleotide cyclase"/>
    <property type="match status" value="1"/>
</dbReference>
<evidence type="ECO:0000313" key="4">
    <source>
        <dbReference type="Proteomes" id="UP000193396"/>
    </source>
</evidence>
<dbReference type="GO" id="GO:0004016">
    <property type="term" value="F:adenylate cyclase activity"/>
    <property type="evidence" value="ECO:0007669"/>
    <property type="project" value="UniProtKB-ARBA"/>
</dbReference>
<evidence type="ECO:0000259" key="2">
    <source>
        <dbReference type="PROSITE" id="PS50125"/>
    </source>
</evidence>
<dbReference type="Pfam" id="PF05226">
    <property type="entry name" value="CHASE2"/>
    <property type="match status" value="1"/>
</dbReference>
<feature type="transmembrane region" description="Helical" evidence="1">
    <location>
        <begin position="438"/>
        <end position="457"/>
    </location>
</feature>
<evidence type="ECO:0000313" key="3">
    <source>
        <dbReference type="EMBL" id="OSQ45351.1"/>
    </source>
</evidence>
<dbReference type="SMART" id="SM00044">
    <property type="entry name" value="CYCc"/>
    <property type="match status" value="1"/>
</dbReference>
<gene>
    <name evidence="3" type="ORF">TALK_17815</name>
</gene>
<feature type="domain" description="Guanylate cyclase" evidence="2">
    <location>
        <begin position="499"/>
        <end position="639"/>
    </location>
</feature>
<feature type="transmembrane region" description="Helical" evidence="1">
    <location>
        <begin position="380"/>
        <end position="399"/>
    </location>
</feature>
<dbReference type="GO" id="GO:0006171">
    <property type="term" value="P:cAMP biosynthetic process"/>
    <property type="evidence" value="ECO:0007669"/>
    <property type="project" value="TreeGrafter"/>
</dbReference>
<dbReference type="InterPro" id="IPR007890">
    <property type="entry name" value="CHASE2"/>
</dbReference>
<name>A0A1Y2L7M1_9PROT</name>
<dbReference type="Proteomes" id="UP000193396">
    <property type="component" value="Unassembled WGS sequence"/>
</dbReference>
<dbReference type="OrthoDB" id="9762462at2"/>
<dbReference type="PANTHER" id="PTHR43081:SF1">
    <property type="entry name" value="ADENYLATE CYCLASE, TERMINAL-DIFFERENTIATION SPECIFIC"/>
    <property type="match status" value="1"/>
</dbReference>
<keyword evidence="1" id="KW-0472">Membrane</keyword>
<dbReference type="InterPro" id="IPR050697">
    <property type="entry name" value="Adenylyl/Guanylyl_Cyclase_3/4"/>
</dbReference>
<dbReference type="GO" id="GO:0035556">
    <property type="term" value="P:intracellular signal transduction"/>
    <property type="evidence" value="ECO:0007669"/>
    <property type="project" value="InterPro"/>
</dbReference>
<dbReference type="EMBL" id="JFKB01000015">
    <property type="protein sequence ID" value="OSQ45351.1"/>
    <property type="molecule type" value="Genomic_DNA"/>
</dbReference>
<keyword evidence="4" id="KW-1185">Reference proteome</keyword>
<accession>A0A1Y2L7M1</accession>
<feature type="transmembrane region" description="Helical" evidence="1">
    <location>
        <begin position="16"/>
        <end position="37"/>
    </location>
</feature>
<feature type="transmembrane region" description="Helical" evidence="1">
    <location>
        <begin position="406"/>
        <end position="426"/>
    </location>
</feature>
<proteinExistence type="predicted"/>
<protein>
    <submittedName>
        <fullName evidence="3">Guanylate cyclase</fullName>
    </submittedName>
</protein>
<dbReference type="PANTHER" id="PTHR43081">
    <property type="entry name" value="ADENYLATE CYCLASE, TERMINAL-DIFFERENTIATION SPECIFIC-RELATED"/>
    <property type="match status" value="1"/>
</dbReference>
<dbReference type="InterPro" id="IPR029787">
    <property type="entry name" value="Nucleotide_cyclase"/>
</dbReference>
<reference evidence="3 4" key="1">
    <citation type="submission" date="2014-03" db="EMBL/GenBank/DDBJ databases">
        <title>The draft genome sequence of Thalassospira alkalitolerans JCM 18968.</title>
        <authorList>
            <person name="Lai Q."/>
            <person name="Shao Z."/>
        </authorList>
    </citation>
    <scope>NUCLEOTIDE SEQUENCE [LARGE SCALE GENOMIC DNA]</scope>
    <source>
        <strain evidence="3 4">JCM 18968</strain>
    </source>
</reference>
<dbReference type="SMART" id="SM01080">
    <property type="entry name" value="CHASE2"/>
    <property type="match status" value="1"/>
</dbReference>
<sequence>MTDQPNTSRRLSRTRILLWLHYLVPLAVLLACVVLRWQDVPLVGQLRMSVFDTYQRIAPRDFEDVGVRIIDIDEPSLEKMGQWPWPRTRLAELVYRLRLAGAQVVGFDMVFAEPDRTSPARVVHDWPKTDNTKELEKLAETLPDHDLLFAEFINGVGQIVTAVQLTTQPFETLPRQVGNFSVSGETGRQLADFIPVLPGATTNLAAIEDAAAGNALINVSPEQDGVVRRVPLMLALDHDEPLIGKPVYPTLSMEVFRVLQNAPRTMNVRLSGASGTTRWTTSEGVSAIRVGAATIPTDQSGQMWVHFTGHRPDRYISAADVLDGSLPVGALENTVVLVGTSAAGLLDLRSSPLDPVLPGVEVHAEMLEQMLLGQFLTRPYWIAEIETLVLLLVGMFFVLAIPRLGAVWPALIGGSMTIAAIGFSWWAYISHQILIDPVYAAISLIAVYLIASSIGFMRTEGERNQVRAAFGNYLSPALVEQLARHPERLRLGGETRNMTLLFCDVRGFTAISEGFKSNPQGLTRLINRLLTPLSKAILDHEGTIDKYMGDCIMAFWNAPLDVPDHAGHACQSALAMFDALGHLNARRAEEAAEDGIDYLPLNVGIGINSGDCLVGNMGSDQRFDYSVLGDAVNLAARLESQSKNYGVGIVIGAETAREVGDRFAVLELDLITVKGKTEAVRIFTLLGDDVLAHEDGFGVLRQKHGDMIARYRDQDWDGAETLTHECRLIASDLMDQVDLTTFYNMYRDRIAAFRNTPPPEDWDGVFIATSK</sequence>
<dbReference type="CDD" id="cd07302">
    <property type="entry name" value="CHD"/>
    <property type="match status" value="1"/>
</dbReference>
<keyword evidence="1" id="KW-0812">Transmembrane</keyword>
<dbReference type="InterPro" id="IPR001054">
    <property type="entry name" value="A/G_cyclase"/>
</dbReference>
<dbReference type="Pfam" id="PF00211">
    <property type="entry name" value="Guanylate_cyc"/>
    <property type="match status" value="1"/>
</dbReference>
<dbReference type="STRING" id="1293890.TALK_17815"/>
<dbReference type="AlphaFoldDB" id="A0A1Y2L7M1"/>
<organism evidence="3 4">
    <name type="scientific">Thalassospira alkalitolerans</name>
    <dbReference type="NCBI Taxonomy" id="1293890"/>
    <lineage>
        <taxon>Bacteria</taxon>
        <taxon>Pseudomonadati</taxon>
        <taxon>Pseudomonadota</taxon>
        <taxon>Alphaproteobacteria</taxon>
        <taxon>Rhodospirillales</taxon>
        <taxon>Thalassospiraceae</taxon>
        <taxon>Thalassospira</taxon>
    </lineage>
</organism>
<evidence type="ECO:0000256" key="1">
    <source>
        <dbReference type="SAM" id="Phobius"/>
    </source>
</evidence>
<keyword evidence="1" id="KW-1133">Transmembrane helix</keyword>